<evidence type="ECO:0000313" key="1">
    <source>
        <dbReference type="EMBL" id="KAH7674366.1"/>
    </source>
</evidence>
<proteinExistence type="predicted"/>
<sequence>MLSRSSDDDEEFGKQDGGASHKVGLTGKMDRRNTDPNTPRSKHSATEQRRRSKINDRFQKLRELIPCSDQKRDKASFLFEVIEYIRFLQDKVQKYEASCPEWNQENAWEKVYFRSIWKNAQQNNSQGAVDDITDPAQVLKNGPASPGFVLSGRFDDNNIPVAPAMVSNTHNPSDSDNIAADVSFKQMENPHVAGLAVPLQPNMYAAVGNETVVAQTQQRLIPDGDDFASQSHSQLDCAVSSDMLNEQEELTIDEGTIAVSGVYSRGVLSSLTQSLQSSGVDVTQTSISVHINLGKRLLSMRPSMAPTVTSTKDHDDPLIDHRAIGHSMAGFSGEESVRMNKKSRLDNC</sequence>
<organism evidence="1 2">
    <name type="scientific">Dioscorea alata</name>
    <name type="common">Purple yam</name>
    <dbReference type="NCBI Taxonomy" id="55571"/>
    <lineage>
        <taxon>Eukaryota</taxon>
        <taxon>Viridiplantae</taxon>
        <taxon>Streptophyta</taxon>
        <taxon>Embryophyta</taxon>
        <taxon>Tracheophyta</taxon>
        <taxon>Spermatophyta</taxon>
        <taxon>Magnoliopsida</taxon>
        <taxon>Liliopsida</taxon>
        <taxon>Dioscoreales</taxon>
        <taxon>Dioscoreaceae</taxon>
        <taxon>Dioscorea</taxon>
    </lineage>
</organism>
<gene>
    <name evidence="1" type="ORF">IHE45_08G068300</name>
</gene>
<comment type="caution">
    <text evidence="1">The sequence shown here is derived from an EMBL/GenBank/DDBJ whole genome shotgun (WGS) entry which is preliminary data.</text>
</comment>
<evidence type="ECO:0000313" key="2">
    <source>
        <dbReference type="Proteomes" id="UP000827976"/>
    </source>
</evidence>
<accession>A0ACB7VJU9</accession>
<keyword evidence="2" id="KW-1185">Reference proteome</keyword>
<dbReference type="EMBL" id="CM037018">
    <property type="protein sequence ID" value="KAH7674366.1"/>
    <property type="molecule type" value="Genomic_DNA"/>
</dbReference>
<protein>
    <submittedName>
        <fullName evidence="1">Myc-type basic helix-loop-helix (BHLH) domain-containing protein</fullName>
    </submittedName>
</protein>
<reference evidence="2" key="1">
    <citation type="journal article" date="2022" name="Nat. Commun.">
        <title>Chromosome evolution and the genetic basis of agronomically important traits in greater yam.</title>
        <authorList>
            <person name="Bredeson J.V."/>
            <person name="Lyons J.B."/>
            <person name="Oniyinde I.O."/>
            <person name="Okereke N.R."/>
            <person name="Kolade O."/>
            <person name="Nnabue I."/>
            <person name="Nwadili C.O."/>
            <person name="Hribova E."/>
            <person name="Parker M."/>
            <person name="Nwogha J."/>
            <person name="Shu S."/>
            <person name="Carlson J."/>
            <person name="Kariba R."/>
            <person name="Muthemba S."/>
            <person name="Knop K."/>
            <person name="Barton G.J."/>
            <person name="Sherwood A.V."/>
            <person name="Lopez-Montes A."/>
            <person name="Asiedu R."/>
            <person name="Jamnadass R."/>
            <person name="Muchugi A."/>
            <person name="Goodstein D."/>
            <person name="Egesi C.N."/>
            <person name="Featherston J."/>
            <person name="Asfaw A."/>
            <person name="Simpson G.G."/>
            <person name="Dolezel J."/>
            <person name="Hendre P.S."/>
            <person name="Van Deynze A."/>
            <person name="Kumar P.L."/>
            <person name="Obidiegwu J.E."/>
            <person name="Bhattacharjee R."/>
            <person name="Rokhsar D.S."/>
        </authorList>
    </citation>
    <scope>NUCLEOTIDE SEQUENCE [LARGE SCALE GENOMIC DNA]</scope>
    <source>
        <strain evidence="2">cv. TDa95/00328</strain>
    </source>
</reference>
<dbReference type="Proteomes" id="UP000827976">
    <property type="component" value="Chromosome 8"/>
</dbReference>
<name>A0ACB7VJU9_DIOAL</name>